<dbReference type="Pfam" id="PF25372">
    <property type="entry name" value="DUF7885"/>
    <property type="match status" value="1"/>
</dbReference>
<accession>A0A1Y2HIZ2</accession>
<evidence type="ECO:0000313" key="3">
    <source>
        <dbReference type="EMBL" id="ORZ33673.1"/>
    </source>
</evidence>
<dbReference type="AlphaFoldDB" id="A0A1Y2HIZ2"/>
<dbReference type="GO" id="GO:0031146">
    <property type="term" value="P:SCF-dependent proteasomal ubiquitin-dependent protein catabolic process"/>
    <property type="evidence" value="ECO:0007669"/>
    <property type="project" value="TreeGrafter"/>
</dbReference>
<dbReference type="InterPro" id="IPR032675">
    <property type="entry name" value="LRR_dom_sf"/>
</dbReference>
<organism evidence="3 4">
    <name type="scientific">Catenaria anguillulae PL171</name>
    <dbReference type="NCBI Taxonomy" id="765915"/>
    <lineage>
        <taxon>Eukaryota</taxon>
        <taxon>Fungi</taxon>
        <taxon>Fungi incertae sedis</taxon>
        <taxon>Blastocladiomycota</taxon>
        <taxon>Blastocladiomycetes</taxon>
        <taxon>Blastocladiales</taxon>
        <taxon>Catenariaceae</taxon>
        <taxon>Catenaria</taxon>
    </lineage>
</organism>
<sequence>MSYRTLVKGSLPSPNQFIRDDHLNRIADAFQLLQPRVTTLDLRNCANVTDVAIIHLITAVSAKLRHLNVTNCRHIKDVTVRTIARVCDHLEELVLRGCGKVGDASIREVATYLGPQLKLLDVSGCMRINDPGLDYLAKFSGNYQLIHWEALRLEAAMRPISPAIQSPLLPDTPTTPMAARAASPVHGRPQSPVSPPSSPRPGSPTQQYAQKGVVPRTDGRVGGKLRTLCLPGIRRQSRGGLVVFLTEMASIHPHVHTLEFSIPPPPSTSTKSMFSGGPALFWGLRGLTLTSLTIRDCEYLDDSNLIPIAHYCKQLRSLTLFNAQHMTETAFGTLVSELRHLKATVAYRERHRDPQVTRDIHMANFAVRGLMRDEFDLGTVGSGGSPMLWSIMPATARPNAIWYCRFVRSALRNLLDEYSWIPVPVKVFSVIPASVSAASPPGSP</sequence>
<comment type="caution">
    <text evidence="3">The sequence shown here is derived from an EMBL/GenBank/DDBJ whole genome shotgun (WGS) entry which is preliminary data.</text>
</comment>
<reference evidence="3 4" key="1">
    <citation type="submission" date="2016-07" db="EMBL/GenBank/DDBJ databases">
        <title>Pervasive Adenine N6-methylation of Active Genes in Fungi.</title>
        <authorList>
            <consortium name="DOE Joint Genome Institute"/>
            <person name="Mondo S.J."/>
            <person name="Dannebaum R.O."/>
            <person name="Kuo R.C."/>
            <person name="Labutti K."/>
            <person name="Haridas S."/>
            <person name="Kuo A."/>
            <person name="Salamov A."/>
            <person name="Ahrendt S.R."/>
            <person name="Lipzen A."/>
            <person name="Sullivan W."/>
            <person name="Andreopoulos W.B."/>
            <person name="Clum A."/>
            <person name="Lindquist E."/>
            <person name="Daum C."/>
            <person name="Ramamoorthy G.K."/>
            <person name="Gryganskyi A."/>
            <person name="Culley D."/>
            <person name="Magnuson J.K."/>
            <person name="James T.Y."/>
            <person name="O'Malley M.A."/>
            <person name="Stajich J.E."/>
            <person name="Spatafora J.W."/>
            <person name="Visel A."/>
            <person name="Grigoriev I.V."/>
        </authorList>
    </citation>
    <scope>NUCLEOTIDE SEQUENCE [LARGE SCALE GENOMIC DNA]</scope>
    <source>
        <strain evidence="3 4">PL171</strain>
    </source>
</reference>
<dbReference type="InterPro" id="IPR006553">
    <property type="entry name" value="Leu-rich_rpt_Cys-con_subtyp"/>
</dbReference>
<dbReference type="Proteomes" id="UP000193411">
    <property type="component" value="Unassembled WGS sequence"/>
</dbReference>
<dbReference type="SMART" id="SM00367">
    <property type="entry name" value="LRR_CC"/>
    <property type="match status" value="6"/>
</dbReference>
<dbReference type="EMBL" id="MCFL01000034">
    <property type="protein sequence ID" value="ORZ33673.1"/>
    <property type="molecule type" value="Genomic_DNA"/>
</dbReference>
<gene>
    <name evidence="3" type="ORF">BCR44DRAFT_118270</name>
</gene>
<dbReference type="SUPFAM" id="SSF52047">
    <property type="entry name" value="RNI-like"/>
    <property type="match status" value="1"/>
</dbReference>
<protein>
    <recommendedName>
        <fullName evidence="2">F-box/LRR-repeat protein 15-like leucin rich repeat domain-containing protein</fullName>
    </recommendedName>
</protein>
<dbReference type="STRING" id="765915.A0A1Y2HIZ2"/>
<dbReference type="InterPro" id="IPR057207">
    <property type="entry name" value="FBXL15_LRR"/>
</dbReference>
<evidence type="ECO:0000259" key="2">
    <source>
        <dbReference type="Pfam" id="PF25372"/>
    </source>
</evidence>
<dbReference type="Gene3D" id="3.80.10.10">
    <property type="entry name" value="Ribonuclease Inhibitor"/>
    <property type="match status" value="2"/>
</dbReference>
<evidence type="ECO:0000256" key="1">
    <source>
        <dbReference type="SAM" id="MobiDB-lite"/>
    </source>
</evidence>
<feature type="compositionally biased region" description="Pro residues" evidence="1">
    <location>
        <begin position="192"/>
        <end position="202"/>
    </location>
</feature>
<dbReference type="OrthoDB" id="5588947at2759"/>
<feature type="domain" description="F-box/LRR-repeat protein 15-like leucin rich repeat" evidence="2">
    <location>
        <begin position="36"/>
        <end position="129"/>
    </location>
</feature>
<proteinExistence type="predicted"/>
<feature type="region of interest" description="Disordered" evidence="1">
    <location>
        <begin position="166"/>
        <end position="219"/>
    </location>
</feature>
<name>A0A1Y2HIZ2_9FUNG</name>
<evidence type="ECO:0000313" key="4">
    <source>
        <dbReference type="Proteomes" id="UP000193411"/>
    </source>
</evidence>
<dbReference type="PANTHER" id="PTHR13318">
    <property type="entry name" value="PARTNER OF PAIRED, ISOFORM B-RELATED"/>
    <property type="match status" value="1"/>
</dbReference>
<dbReference type="GO" id="GO:0019005">
    <property type="term" value="C:SCF ubiquitin ligase complex"/>
    <property type="evidence" value="ECO:0007669"/>
    <property type="project" value="TreeGrafter"/>
</dbReference>
<keyword evidence="4" id="KW-1185">Reference proteome</keyword>